<dbReference type="InterPro" id="IPR011009">
    <property type="entry name" value="Kinase-like_dom_sf"/>
</dbReference>
<evidence type="ECO:0000256" key="4">
    <source>
        <dbReference type="ARBA" id="ARBA00022741"/>
    </source>
</evidence>
<dbReference type="SUPFAM" id="SSF48403">
    <property type="entry name" value="Ankyrin repeat"/>
    <property type="match status" value="1"/>
</dbReference>
<dbReference type="Gene3D" id="1.25.40.20">
    <property type="entry name" value="Ankyrin repeat-containing domain"/>
    <property type="match status" value="1"/>
</dbReference>
<dbReference type="FunFam" id="1.10.510.10:FF:000008">
    <property type="entry name" value="Non-specific serine/threonine protein kinase"/>
    <property type="match status" value="1"/>
</dbReference>
<keyword evidence="3" id="KW-0808">Transferase</keyword>
<evidence type="ECO:0000259" key="10">
    <source>
        <dbReference type="PROSITE" id="PS50011"/>
    </source>
</evidence>
<keyword evidence="14" id="KW-1185">Reference proteome</keyword>
<evidence type="ECO:0000256" key="3">
    <source>
        <dbReference type="ARBA" id="ARBA00022679"/>
    </source>
</evidence>
<dbReference type="InterPro" id="IPR029071">
    <property type="entry name" value="Ubiquitin-like_domsf"/>
</dbReference>
<dbReference type="PROSITE" id="PS50297">
    <property type="entry name" value="ANK_REP_REGION"/>
    <property type="match status" value="1"/>
</dbReference>
<gene>
    <name evidence="13" type="primary">Contig7624.g8129</name>
    <name evidence="13" type="ORF">STYLEM_5904</name>
</gene>
<feature type="compositionally biased region" description="Polar residues" evidence="9">
    <location>
        <begin position="395"/>
        <end position="410"/>
    </location>
</feature>
<evidence type="ECO:0000259" key="12">
    <source>
        <dbReference type="PROSITE" id="PS51285"/>
    </source>
</evidence>
<proteinExistence type="predicted"/>
<dbReference type="SMART" id="SM00220">
    <property type="entry name" value="S_TKc"/>
    <property type="match status" value="1"/>
</dbReference>
<feature type="domain" description="Protein kinase" evidence="10">
    <location>
        <begin position="788"/>
        <end position="1045"/>
    </location>
</feature>
<dbReference type="Proteomes" id="UP000039865">
    <property type="component" value="Unassembled WGS sequence"/>
</dbReference>
<organism evidence="13 14">
    <name type="scientific">Stylonychia lemnae</name>
    <name type="common">Ciliate</name>
    <dbReference type="NCBI Taxonomy" id="5949"/>
    <lineage>
        <taxon>Eukaryota</taxon>
        <taxon>Sar</taxon>
        <taxon>Alveolata</taxon>
        <taxon>Ciliophora</taxon>
        <taxon>Intramacronucleata</taxon>
        <taxon>Spirotrichea</taxon>
        <taxon>Stichotrichia</taxon>
        <taxon>Sporadotrichida</taxon>
        <taxon>Oxytrichidae</taxon>
        <taxon>Stylonychinae</taxon>
        <taxon>Stylonychia</taxon>
    </lineage>
</organism>
<evidence type="ECO:0000256" key="2">
    <source>
        <dbReference type="ARBA" id="ARBA00022553"/>
    </source>
</evidence>
<feature type="domain" description="Ubiquitin-like" evidence="11">
    <location>
        <begin position="1"/>
        <end position="79"/>
    </location>
</feature>
<dbReference type="InterPro" id="IPR002110">
    <property type="entry name" value="Ankyrin_rpt"/>
</dbReference>
<feature type="compositionally biased region" description="Polar residues" evidence="9">
    <location>
        <begin position="672"/>
        <end position="689"/>
    </location>
</feature>
<dbReference type="InterPro" id="IPR045270">
    <property type="entry name" value="STKc_AGC"/>
</dbReference>
<feature type="binding site" evidence="8">
    <location>
        <position position="819"/>
    </location>
    <ligand>
        <name>ATP</name>
        <dbReference type="ChEBI" id="CHEBI:30616"/>
    </ligand>
</feature>
<dbReference type="PROSITE" id="PS51285">
    <property type="entry name" value="AGC_KINASE_CTER"/>
    <property type="match status" value="1"/>
</dbReference>
<keyword evidence="6 8" id="KW-0067">ATP-binding</keyword>
<dbReference type="InParanoid" id="A0A078A504"/>
<dbReference type="PROSITE" id="PS50088">
    <property type="entry name" value="ANK_REPEAT"/>
    <property type="match status" value="1"/>
</dbReference>
<evidence type="ECO:0000256" key="1">
    <source>
        <dbReference type="ARBA" id="ARBA00022527"/>
    </source>
</evidence>
<dbReference type="InterPro" id="IPR000719">
    <property type="entry name" value="Prot_kinase_dom"/>
</dbReference>
<feature type="region of interest" description="Disordered" evidence="9">
    <location>
        <begin position="646"/>
        <end position="689"/>
    </location>
</feature>
<evidence type="ECO:0000256" key="5">
    <source>
        <dbReference type="ARBA" id="ARBA00022777"/>
    </source>
</evidence>
<dbReference type="GO" id="GO:0005524">
    <property type="term" value="F:ATP binding"/>
    <property type="evidence" value="ECO:0007669"/>
    <property type="project" value="UniProtKB-UniRule"/>
</dbReference>
<dbReference type="EMBL" id="CCKQ01005681">
    <property type="protein sequence ID" value="CDW76939.1"/>
    <property type="molecule type" value="Genomic_DNA"/>
</dbReference>
<protein>
    <submittedName>
        <fullName evidence="13">Protein kinase domain protein</fullName>
    </submittedName>
</protein>
<dbReference type="SUPFAM" id="SSF56112">
    <property type="entry name" value="Protein kinase-like (PK-like)"/>
    <property type="match status" value="1"/>
</dbReference>
<dbReference type="InterPro" id="IPR008271">
    <property type="entry name" value="Ser/Thr_kinase_AS"/>
</dbReference>
<dbReference type="PANTHER" id="PTHR24351">
    <property type="entry name" value="RIBOSOMAL PROTEIN S6 KINASE"/>
    <property type="match status" value="1"/>
</dbReference>
<dbReference type="SUPFAM" id="SSF50729">
    <property type="entry name" value="PH domain-like"/>
    <property type="match status" value="1"/>
</dbReference>
<keyword evidence="4 8" id="KW-0547">Nucleotide-binding</keyword>
<dbReference type="AlphaFoldDB" id="A0A078A504"/>
<evidence type="ECO:0000313" key="13">
    <source>
        <dbReference type="EMBL" id="CDW76939.1"/>
    </source>
</evidence>
<dbReference type="CDD" id="cd17039">
    <property type="entry name" value="Ubl_ubiquitin_like"/>
    <property type="match status" value="1"/>
</dbReference>
<feature type="compositionally biased region" description="Low complexity" evidence="9">
    <location>
        <begin position="646"/>
        <end position="655"/>
    </location>
</feature>
<reference evidence="13 14" key="1">
    <citation type="submission" date="2014-06" db="EMBL/GenBank/DDBJ databases">
        <authorList>
            <person name="Swart Estienne"/>
        </authorList>
    </citation>
    <scope>NUCLEOTIDE SEQUENCE [LARGE SCALE GENOMIC DNA]</scope>
    <source>
        <strain evidence="13 14">130c</strain>
    </source>
</reference>
<dbReference type="Pfam" id="PF00069">
    <property type="entry name" value="Pkinase"/>
    <property type="match status" value="1"/>
</dbReference>
<sequence>MRILIKYYRQYGLGNQATQGFDVDPEQLVIDLKRMIFARIGFEVKYQQLQVINHGVPETMNDENSLSFYQIKENDKIQLENMQQQISESEMKDNINYNFQNSKTGQNRDKLVVDELCNVILKGCTLSEFKKAIIELLSTEEEEKKQDDILAAIDKEDFDFSLIGTKGWSIIHKACSAGNQEIVEYLLQKKKVNPNIQGLQNWTPIEISVQMGFFQIVNMLLEDNRIKINYVSSDDRGTALHMAAKSNYLPICQILLLKGIDFNIKDKDGLVAKQVTTNPQIKNLIEKYEQQQDTIHQVIQFDEIKEEDEEDDNYDMRGAHATYRPSPKNRELSPSHGSQDGDAFLNTSMTNASPTNHVSSPLGNADLLFGKMDHKENKKERPMTRFIKAFNQKQHISPKSSMATEQSHAPNSPKPNEYIIVQPKLINLRELIITQVNSLEQVEQLITLLKQLPNPYESLFPLKKVKGKLYKVHRLRLNSYSRYIYINPIEGVLISYNQSNKFPLSPNYIMKLNEITELRILQDHGWYQKKNNYYFQVKTSQRTSIFYMNNLDVIQFWINEIHESKQFYGWLQQIIDLRYSQSCNKFDCDHEENQNYLDKADELINMILNIAIPEVDMDQYHIGLNISAQEYAKRKAYEYKQMRQSISGASSSSQQNTHDVLKSPSMGDLSDDGTQISSGIQRSKTATKSAVNQKNEIIYKFDSNDKQSQNPNRQLQKQIDDMMELQREQNLETQTNTTDNRTSFDDGERRAMTTTNRQILSKSTTVMPQAKQGKLLDDGDNGIGYNSFQLIEILGQGTFGKVFKVKPKEDPDSEEYAMKVLKKAFLVKNNHLRYAITEANILKLSNHPFVIKLHYSFQTPENLYMILDYCPGGDLAFHLNKRQIFDESEAKFFIAEVILAMEYIHSLNIIYRDLKPENILIDKDGHVKLADFGLAKEGVNDKQNAKSFCGSPAYLAPEMLQNKGVGKAADIYQIGAVLYELLVGFPPYYTENIKKLYENIKAAKLQLPTYISPSAKDLLQKLLNKNPKQRIGVVDKAEIKRHPFFKGIDWKKLENKELDPPMIMTMDEEGENEELNYLKQIEKNKFRDVDYKKDNQTLNRVKQFTFIRN</sequence>
<dbReference type="SUPFAM" id="SSF54236">
    <property type="entry name" value="Ubiquitin-like"/>
    <property type="match status" value="1"/>
</dbReference>
<dbReference type="CDD" id="cd05123">
    <property type="entry name" value="STKc_AGC"/>
    <property type="match status" value="1"/>
</dbReference>
<keyword evidence="5 13" id="KW-0418">Kinase</keyword>
<dbReference type="Gene3D" id="3.30.200.20">
    <property type="entry name" value="Phosphorylase Kinase, domain 1"/>
    <property type="match status" value="1"/>
</dbReference>
<name>A0A078A504_STYLE</name>
<dbReference type="Pfam" id="PF12796">
    <property type="entry name" value="Ank_2"/>
    <property type="match status" value="1"/>
</dbReference>
<feature type="repeat" description="ANK" evidence="7">
    <location>
        <begin position="235"/>
        <end position="267"/>
    </location>
</feature>
<evidence type="ECO:0000256" key="8">
    <source>
        <dbReference type="PROSITE-ProRule" id="PRU10141"/>
    </source>
</evidence>
<dbReference type="InterPro" id="IPR000961">
    <property type="entry name" value="AGC-kinase_C"/>
</dbReference>
<dbReference type="Gene3D" id="3.10.20.90">
    <property type="entry name" value="Phosphatidylinositol 3-kinase Catalytic Subunit, Chain A, domain 1"/>
    <property type="match status" value="1"/>
</dbReference>
<dbReference type="PROSITE" id="PS50011">
    <property type="entry name" value="PROTEIN_KINASE_DOM"/>
    <property type="match status" value="1"/>
</dbReference>
<feature type="compositionally biased region" description="Polar residues" evidence="9">
    <location>
        <begin position="345"/>
        <end position="362"/>
    </location>
</feature>
<keyword evidence="1" id="KW-0723">Serine/threonine-protein kinase</keyword>
<dbReference type="GO" id="GO:0004674">
    <property type="term" value="F:protein serine/threonine kinase activity"/>
    <property type="evidence" value="ECO:0007669"/>
    <property type="project" value="UniProtKB-KW"/>
</dbReference>
<dbReference type="SMART" id="SM00248">
    <property type="entry name" value="ANK"/>
    <property type="match status" value="3"/>
</dbReference>
<dbReference type="Pfam" id="PF00023">
    <property type="entry name" value="Ank"/>
    <property type="match status" value="1"/>
</dbReference>
<feature type="domain" description="AGC-kinase C-terminal" evidence="12">
    <location>
        <begin position="1046"/>
        <end position="1109"/>
    </location>
</feature>
<keyword evidence="2" id="KW-0597">Phosphoprotein</keyword>
<dbReference type="InterPro" id="IPR036770">
    <property type="entry name" value="Ankyrin_rpt-contain_sf"/>
</dbReference>
<evidence type="ECO:0000256" key="6">
    <source>
        <dbReference type="ARBA" id="ARBA00022840"/>
    </source>
</evidence>
<dbReference type="PROSITE" id="PS00107">
    <property type="entry name" value="PROTEIN_KINASE_ATP"/>
    <property type="match status" value="1"/>
</dbReference>
<evidence type="ECO:0000259" key="11">
    <source>
        <dbReference type="PROSITE" id="PS50053"/>
    </source>
</evidence>
<dbReference type="InterPro" id="IPR017441">
    <property type="entry name" value="Protein_kinase_ATP_BS"/>
</dbReference>
<dbReference type="OrthoDB" id="296761at2759"/>
<dbReference type="PROSITE" id="PS50053">
    <property type="entry name" value="UBIQUITIN_2"/>
    <property type="match status" value="1"/>
</dbReference>
<feature type="region of interest" description="Disordered" evidence="9">
    <location>
        <begin position="307"/>
        <end position="362"/>
    </location>
</feature>
<keyword evidence="7" id="KW-0040">ANK repeat</keyword>
<evidence type="ECO:0000256" key="7">
    <source>
        <dbReference type="PROSITE-ProRule" id="PRU00023"/>
    </source>
</evidence>
<dbReference type="PROSITE" id="PS00108">
    <property type="entry name" value="PROTEIN_KINASE_ST"/>
    <property type="match status" value="1"/>
</dbReference>
<dbReference type="InterPro" id="IPR000626">
    <property type="entry name" value="Ubiquitin-like_dom"/>
</dbReference>
<accession>A0A078A504</accession>
<feature type="region of interest" description="Disordered" evidence="9">
    <location>
        <begin position="395"/>
        <end position="416"/>
    </location>
</feature>
<dbReference type="Gene3D" id="1.10.510.10">
    <property type="entry name" value="Transferase(Phosphotransferase) domain 1"/>
    <property type="match status" value="1"/>
</dbReference>
<evidence type="ECO:0000313" key="14">
    <source>
        <dbReference type="Proteomes" id="UP000039865"/>
    </source>
</evidence>
<evidence type="ECO:0000256" key="9">
    <source>
        <dbReference type="SAM" id="MobiDB-lite"/>
    </source>
</evidence>